<dbReference type="Gene3D" id="3.30.10.20">
    <property type="match status" value="1"/>
</dbReference>
<dbReference type="Proteomes" id="UP000234905">
    <property type="component" value="Unassembled WGS sequence"/>
</dbReference>
<dbReference type="InterPro" id="IPR026870">
    <property type="entry name" value="Zinc_ribbon_dom"/>
</dbReference>
<dbReference type="CDD" id="cd06577">
    <property type="entry name" value="PASTA_pknB"/>
    <property type="match status" value="2"/>
</dbReference>
<dbReference type="SMART" id="SM00740">
    <property type="entry name" value="PASTA"/>
    <property type="match status" value="3"/>
</dbReference>
<evidence type="ECO:0000256" key="1">
    <source>
        <dbReference type="SAM" id="MobiDB-lite"/>
    </source>
</evidence>
<keyword evidence="2" id="KW-1133">Transmembrane helix</keyword>
<evidence type="ECO:0000259" key="3">
    <source>
        <dbReference type="SMART" id="SM00740"/>
    </source>
</evidence>
<dbReference type="Pfam" id="PF13240">
    <property type="entry name" value="Zn_Ribbon_1"/>
    <property type="match status" value="1"/>
</dbReference>
<proteinExistence type="predicted"/>
<organism evidence="4 5">
    <name type="scientific">Gardnerella vaginalis</name>
    <dbReference type="NCBI Taxonomy" id="2702"/>
    <lineage>
        <taxon>Bacteria</taxon>
        <taxon>Bacillati</taxon>
        <taxon>Actinomycetota</taxon>
        <taxon>Actinomycetes</taxon>
        <taxon>Bifidobacteriales</taxon>
        <taxon>Bifidobacteriaceae</taxon>
        <taxon>Gardnerella</taxon>
    </lineage>
</organism>
<reference evidence="4 5" key="1">
    <citation type="submission" date="2017-12" db="EMBL/GenBank/DDBJ databases">
        <title>Phylogenetic diversity of female urinary microbiome.</title>
        <authorList>
            <person name="Thomas-White K."/>
            <person name="Wolfe A.J."/>
        </authorList>
    </citation>
    <scope>NUCLEOTIDE SEQUENCE [LARGE SCALE GENOMIC DNA]</scope>
    <source>
        <strain evidence="4 5">UMB0682</strain>
    </source>
</reference>
<evidence type="ECO:0000313" key="4">
    <source>
        <dbReference type="EMBL" id="PKZ60268.1"/>
    </source>
</evidence>
<keyword evidence="4" id="KW-0808">Transferase</keyword>
<keyword evidence="2" id="KW-0812">Transmembrane</keyword>
<feature type="domain" description="PASTA" evidence="3">
    <location>
        <begin position="229"/>
        <end position="297"/>
    </location>
</feature>
<keyword evidence="2" id="KW-0472">Membrane</keyword>
<name>A0AAP8ITI5_GARVA</name>
<accession>A0AAP8ITI5</accession>
<feature type="domain" description="PASTA" evidence="3">
    <location>
        <begin position="164"/>
        <end position="227"/>
    </location>
</feature>
<dbReference type="AlphaFoldDB" id="A0AAP8ITI5"/>
<feature type="domain" description="PASTA" evidence="3">
    <location>
        <begin position="94"/>
        <end position="160"/>
    </location>
</feature>
<dbReference type="EMBL" id="PKJN01000001">
    <property type="protein sequence ID" value="PKZ60268.1"/>
    <property type="molecule type" value="Genomic_DNA"/>
</dbReference>
<dbReference type="InterPro" id="IPR005543">
    <property type="entry name" value="PASTA_dom"/>
</dbReference>
<evidence type="ECO:0000256" key="2">
    <source>
        <dbReference type="SAM" id="Phobius"/>
    </source>
</evidence>
<dbReference type="GO" id="GO:0004674">
    <property type="term" value="F:protein serine/threonine kinase activity"/>
    <property type="evidence" value="ECO:0007669"/>
    <property type="project" value="UniProtKB-KW"/>
</dbReference>
<protein>
    <submittedName>
        <fullName evidence="4">Serine/threonine protein kinase</fullName>
    </submittedName>
</protein>
<keyword evidence="4" id="KW-0723">Serine/threonine-protein kinase</keyword>
<feature type="region of interest" description="Disordered" evidence="1">
    <location>
        <begin position="40"/>
        <end position="59"/>
    </location>
</feature>
<gene>
    <name evidence="4" type="ORF">CYJ61_02465</name>
</gene>
<dbReference type="Pfam" id="PF03793">
    <property type="entry name" value="PASTA"/>
    <property type="match status" value="1"/>
</dbReference>
<keyword evidence="4" id="KW-0418">Kinase</keyword>
<feature type="transmembrane region" description="Helical" evidence="2">
    <location>
        <begin position="65"/>
        <end position="88"/>
    </location>
</feature>
<sequence length="584" mass="64582">MSFCTHCGSSMVDDAKFCEQCGTPNENYEDKTKEQEINQVEQQTHAQELQKEPNKGNKNHKKKGAFISIICAIIVLAIVAAIGTIYYMTRVQTNSGMATVPVIKDTNAQAAATNLRSKGFKVQIVRELNKRKKGSFISLKGIKPGSKVNHSTKITVVESLGPGMPKNVIGKTVDEITDEVKAMGLKVEVHKVPATVKPGTIISTYPMPGEAFNAAYEGDNMHIAIASKCNKKVVPADLLGKDIDSAKQILEKVGITKYELKPRFSSRNYIDKIVGSYPALGEENLKEVKKVTLYYGVDASETKEVLTKKEHLDGINNADVRVTKGLSPIAGVWCNKGGECLYFNEMPSFVEGESTVVLGTRVGDLMNDGAKPIMISDENYLSMNNYSQDISGSILYDKKLPMNDMMKNHLLSGDTGAVEFYKGLDLPSCGNNIFSPSPGVRVCEHGKDINAENSPEKFDDQGMYKGSNKDANTGLTYKMHDFFVLVPVNTKFDELEKSRYFKGKGENKPDFSRPFIMRRDPKLYDKTQVAIPDGVTGPDYPTSPFVPTKKNKPVPFAPAPDDSNVYYKVEEPLNWLRFDIIKTL</sequence>
<comment type="caution">
    <text evidence="4">The sequence shown here is derived from an EMBL/GenBank/DDBJ whole genome shotgun (WGS) entry which is preliminary data.</text>
</comment>
<evidence type="ECO:0000313" key="5">
    <source>
        <dbReference type="Proteomes" id="UP000234905"/>
    </source>
</evidence>